<evidence type="ECO:0000313" key="7">
    <source>
        <dbReference type="Proteomes" id="UP000182379"/>
    </source>
</evidence>
<dbReference type="CDD" id="cd00610">
    <property type="entry name" value="OAT_like"/>
    <property type="match status" value="1"/>
</dbReference>
<name>A0A1H2V6E9_ACIFE</name>
<dbReference type="GO" id="GO:0042802">
    <property type="term" value="F:identical protein binding"/>
    <property type="evidence" value="ECO:0007669"/>
    <property type="project" value="TreeGrafter"/>
</dbReference>
<dbReference type="NCBIfam" id="NF002325">
    <property type="entry name" value="PRK01278.1"/>
    <property type="match status" value="1"/>
</dbReference>
<dbReference type="FunFam" id="3.40.640.10:FF:000004">
    <property type="entry name" value="Acetylornithine aminotransferase"/>
    <property type="match status" value="1"/>
</dbReference>
<feature type="binding site" evidence="5">
    <location>
        <position position="280"/>
    </location>
    <ligand>
        <name>pyridoxal 5'-phosphate</name>
        <dbReference type="ChEBI" id="CHEBI:597326"/>
    </ligand>
</feature>
<dbReference type="SUPFAM" id="SSF53383">
    <property type="entry name" value="PLP-dependent transferases"/>
    <property type="match status" value="1"/>
</dbReference>
<accession>A0A1H2V6E9</accession>
<keyword evidence="2 5" id="KW-0028">Amino-acid biosynthesis</keyword>
<comment type="catalytic activity">
    <reaction evidence="5">
        <text>N(2)-acetyl-L-ornithine + 2-oxoglutarate = N-acetyl-L-glutamate 5-semialdehyde + L-glutamate</text>
        <dbReference type="Rhea" id="RHEA:18049"/>
        <dbReference type="ChEBI" id="CHEBI:16810"/>
        <dbReference type="ChEBI" id="CHEBI:29123"/>
        <dbReference type="ChEBI" id="CHEBI:29985"/>
        <dbReference type="ChEBI" id="CHEBI:57805"/>
        <dbReference type="EC" id="2.6.1.11"/>
    </reaction>
</comment>
<dbReference type="GO" id="GO:0005737">
    <property type="term" value="C:cytoplasm"/>
    <property type="evidence" value="ECO:0007669"/>
    <property type="project" value="UniProtKB-SubCell"/>
</dbReference>
<gene>
    <name evidence="5" type="primary">argD</name>
    <name evidence="6" type="ORF">SAMN05216495_103172</name>
</gene>
<dbReference type="EMBL" id="FNOP01000003">
    <property type="protein sequence ID" value="SDW63893.1"/>
    <property type="molecule type" value="Genomic_DNA"/>
</dbReference>
<evidence type="ECO:0000256" key="3">
    <source>
        <dbReference type="ARBA" id="ARBA00022679"/>
    </source>
</evidence>
<comment type="cofactor">
    <cofactor evidence="5">
        <name>pyridoxal 5'-phosphate</name>
        <dbReference type="ChEBI" id="CHEBI:597326"/>
    </cofactor>
    <text evidence="5">Binds 1 pyridoxal phosphate per subunit.</text>
</comment>
<keyword evidence="5" id="KW-0963">Cytoplasm</keyword>
<sequence length="396" mass="42925">MDTKEIMDTTEKYYLPVFGRSPIALDHGEGVYLYDTDGNRYTDFLAGIAVNALGYAYPPLVKAVSDQAARIMHGSNLFYYEIQAKAAKQLCEVTTFDRVFFCNSGAEANEGAIKLARKYGHSKDPKKFKIITARDSFHGRTMETLTATGQDHYHEGLNPLPEGFVYVPFGDTAAMEAAMDDEVCGVLLEPIQGEGGVHVPPAGYLEKVKELCEKHDALLIFDEIQTGVCRTGYWFAWMHSGVKPDVLTLAKAIGGGFPMGAFLVQERLAHVFAPGDHGSTFGGNALSCASCYAAIKAMKEGEMDKKAGETGAYFKKGLEALKAKYPDKVTDVRGLGLILGLELAKPGASLVQGALKKGFIINCTAGNVLRFVPPLIIGKEDIDALLKGLDELLAEF</sequence>
<keyword evidence="3 5" id="KW-0808">Transferase</keyword>
<dbReference type="PANTHER" id="PTHR11986:SF79">
    <property type="entry name" value="ACETYLORNITHINE AMINOTRANSFERASE, MITOCHONDRIAL"/>
    <property type="match status" value="1"/>
</dbReference>
<dbReference type="Pfam" id="PF00202">
    <property type="entry name" value="Aminotran_3"/>
    <property type="match status" value="1"/>
</dbReference>
<dbReference type="InterPro" id="IPR015424">
    <property type="entry name" value="PyrdxlP-dep_Trfase"/>
</dbReference>
<dbReference type="AlphaFoldDB" id="A0A1H2V6E9"/>
<dbReference type="InterPro" id="IPR050103">
    <property type="entry name" value="Class-III_PLP-dep_AT"/>
</dbReference>
<feature type="modified residue" description="N6-(pyridoxal phosphate)lysine" evidence="5">
    <location>
        <position position="251"/>
    </location>
</feature>
<dbReference type="GO" id="GO:0006526">
    <property type="term" value="P:L-arginine biosynthetic process"/>
    <property type="evidence" value="ECO:0007669"/>
    <property type="project" value="UniProtKB-UniRule"/>
</dbReference>
<dbReference type="PROSITE" id="PS00600">
    <property type="entry name" value="AA_TRANSFER_CLASS_3"/>
    <property type="match status" value="1"/>
</dbReference>
<dbReference type="InterPro" id="IPR005814">
    <property type="entry name" value="Aminotrans_3"/>
</dbReference>
<evidence type="ECO:0000313" key="6">
    <source>
        <dbReference type="EMBL" id="SDW63893.1"/>
    </source>
</evidence>
<organism evidence="6 7">
    <name type="scientific">Acidaminococcus fermentans</name>
    <dbReference type="NCBI Taxonomy" id="905"/>
    <lineage>
        <taxon>Bacteria</taxon>
        <taxon>Bacillati</taxon>
        <taxon>Bacillota</taxon>
        <taxon>Negativicutes</taxon>
        <taxon>Acidaminococcales</taxon>
        <taxon>Acidaminococcaceae</taxon>
        <taxon>Acidaminococcus</taxon>
    </lineage>
</organism>
<feature type="binding site" evidence="5">
    <location>
        <position position="279"/>
    </location>
    <ligand>
        <name>N(2)-acetyl-L-ornithine</name>
        <dbReference type="ChEBI" id="CHEBI:57805"/>
    </ligand>
</feature>
<comment type="caution">
    <text evidence="6">The sequence shown here is derived from an EMBL/GenBank/DDBJ whole genome shotgun (WGS) entry which is preliminary data.</text>
</comment>
<protein>
    <recommendedName>
        <fullName evidence="5">Acetylornithine aminotransferase</fullName>
        <shortName evidence="5">ACOAT</shortName>
        <ecNumber evidence="5">2.6.1.11</ecNumber>
    </recommendedName>
</protein>
<dbReference type="Gene3D" id="3.90.1150.10">
    <property type="entry name" value="Aspartate Aminotransferase, domain 1"/>
    <property type="match status" value="1"/>
</dbReference>
<comment type="similarity">
    <text evidence="5">Belongs to the class-III pyridoxal-phosphate-dependent aminotransferase family. ArgD subfamily.</text>
</comment>
<keyword evidence="1 5" id="KW-0032">Aminotransferase</keyword>
<evidence type="ECO:0000256" key="1">
    <source>
        <dbReference type="ARBA" id="ARBA00022576"/>
    </source>
</evidence>
<comment type="subcellular location">
    <subcellularLocation>
        <location evidence="5">Cytoplasm</location>
    </subcellularLocation>
</comment>
<dbReference type="Gene3D" id="3.40.640.10">
    <property type="entry name" value="Type I PLP-dependent aspartate aminotransferase-like (Major domain)"/>
    <property type="match status" value="1"/>
</dbReference>
<dbReference type="NCBIfam" id="TIGR00707">
    <property type="entry name" value="argD"/>
    <property type="match status" value="1"/>
</dbReference>
<dbReference type="UniPathway" id="UPA00068">
    <property type="reaction ID" value="UER00109"/>
</dbReference>
<feature type="binding site" evidence="5">
    <location>
        <position position="137"/>
    </location>
    <ligand>
        <name>pyridoxal 5'-phosphate</name>
        <dbReference type="ChEBI" id="CHEBI:597326"/>
    </ligand>
</feature>
<dbReference type="RefSeq" id="WP_074704991.1">
    <property type="nucleotide sequence ID" value="NZ_FNOP01000003.1"/>
</dbReference>
<dbReference type="GO" id="GO:0030170">
    <property type="term" value="F:pyridoxal phosphate binding"/>
    <property type="evidence" value="ECO:0007669"/>
    <property type="project" value="InterPro"/>
</dbReference>
<dbReference type="Proteomes" id="UP000182379">
    <property type="component" value="Unassembled WGS sequence"/>
</dbReference>
<comment type="pathway">
    <text evidence="5">Amino-acid biosynthesis; L-arginine biosynthesis; N(2)-acetyl-L-ornithine from L-glutamate: step 4/4.</text>
</comment>
<dbReference type="PANTHER" id="PTHR11986">
    <property type="entry name" value="AMINOTRANSFERASE CLASS III"/>
    <property type="match status" value="1"/>
</dbReference>
<dbReference type="EC" id="2.6.1.11" evidence="5"/>
<keyword evidence="4 5" id="KW-0663">Pyridoxal phosphate</keyword>
<dbReference type="GO" id="GO:0003992">
    <property type="term" value="F:N2-acetyl-L-ornithine:2-oxoglutarate 5-aminotransferase activity"/>
    <property type="evidence" value="ECO:0007669"/>
    <property type="project" value="UniProtKB-UniRule"/>
</dbReference>
<evidence type="ECO:0000256" key="4">
    <source>
        <dbReference type="ARBA" id="ARBA00022898"/>
    </source>
</evidence>
<comment type="subunit">
    <text evidence="5">Homodimer.</text>
</comment>
<keyword evidence="5" id="KW-0055">Arginine biosynthesis</keyword>
<feature type="binding site" evidence="5">
    <location>
        <begin position="222"/>
        <end position="225"/>
    </location>
    <ligand>
        <name>pyridoxal 5'-phosphate</name>
        <dbReference type="ChEBI" id="CHEBI:597326"/>
    </ligand>
</feature>
<feature type="binding site" evidence="5">
    <location>
        <position position="140"/>
    </location>
    <ligand>
        <name>N(2)-acetyl-L-ornithine</name>
        <dbReference type="ChEBI" id="CHEBI:57805"/>
    </ligand>
</feature>
<reference evidence="6 7" key="1">
    <citation type="submission" date="2016-10" db="EMBL/GenBank/DDBJ databases">
        <authorList>
            <person name="Varghese N."/>
            <person name="Submissions S."/>
        </authorList>
    </citation>
    <scope>NUCLEOTIDE SEQUENCE [LARGE SCALE GENOMIC DNA]</scope>
    <source>
        <strain evidence="6 7">WCC6</strain>
    </source>
</reference>
<evidence type="ECO:0000256" key="5">
    <source>
        <dbReference type="HAMAP-Rule" id="MF_01107"/>
    </source>
</evidence>
<dbReference type="HAMAP" id="MF_01107">
    <property type="entry name" value="ArgD_aminotrans_3"/>
    <property type="match status" value="1"/>
</dbReference>
<dbReference type="PIRSF" id="PIRSF000521">
    <property type="entry name" value="Transaminase_4ab_Lys_Orn"/>
    <property type="match status" value="1"/>
</dbReference>
<feature type="binding site" evidence="5">
    <location>
        <begin position="105"/>
        <end position="106"/>
    </location>
    <ligand>
        <name>pyridoxal 5'-phosphate</name>
        <dbReference type="ChEBI" id="CHEBI:597326"/>
    </ligand>
</feature>
<proteinExistence type="inferred from homology"/>
<dbReference type="InterPro" id="IPR015422">
    <property type="entry name" value="PyrdxlP-dep_Trfase_small"/>
</dbReference>
<evidence type="ECO:0000256" key="2">
    <source>
        <dbReference type="ARBA" id="ARBA00022605"/>
    </source>
</evidence>
<comment type="miscellaneous">
    <text evidence="5">May also have succinyldiaminopimelate aminotransferase activity, thus carrying out the corresponding step in lysine biosynthesis.</text>
</comment>
<dbReference type="InterPro" id="IPR049704">
    <property type="entry name" value="Aminotrans_3_PPA_site"/>
</dbReference>
<dbReference type="InterPro" id="IPR015421">
    <property type="entry name" value="PyrdxlP-dep_Trfase_major"/>
</dbReference>
<dbReference type="InterPro" id="IPR004636">
    <property type="entry name" value="AcOrn/SuccOrn_fam"/>
</dbReference>